<dbReference type="Pfam" id="PF09984">
    <property type="entry name" value="sCache_4"/>
    <property type="match status" value="1"/>
</dbReference>
<evidence type="ECO:0000256" key="1">
    <source>
        <dbReference type="SAM" id="Phobius"/>
    </source>
</evidence>
<feature type="transmembrane region" description="Helical" evidence="1">
    <location>
        <begin position="173"/>
        <end position="190"/>
    </location>
</feature>
<evidence type="ECO:0000259" key="2">
    <source>
        <dbReference type="Pfam" id="PF09984"/>
    </source>
</evidence>
<proteinExistence type="predicted"/>
<organism evidence="3 4">
    <name type="scientific">Thalassotalea eurytherma</name>
    <dbReference type="NCBI Taxonomy" id="1144278"/>
    <lineage>
        <taxon>Bacteria</taxon>
        <taxon>Pseudomonadati</taxon>
        <taxon>Pseudomonadota</taxon>
        <taxon>Gammaproteobacteria</taxon>
        <taxon>Alteromonadales</taxon>
        <taxon>Colwelliaceae</taxon>
        <taxon>Thalassotalea</taxon>
    </lineage>
</organism>
<keyword evidence="1" id="KW-0472">Membrane</keyword>
<dbReference type="RefSeq" id="WP_284206688.1">
    <property type="nucleotide sequence ID" value="NZ_BSSU01000004.1"/>
</dbReference>
<dbReference type="InterPro" id="IPR019247">
    <property type="entry name" value="Histidine_kinase_BarA_N"/>
</dbReference>
<reference evidence="3 4" key="1">
    <citation type="submission" date="2023-03" db="EMBL/GenBank/DDBJ databases">
        <title>Draft genome sequence of Thalassotalea eurytherma JCM 18482T.</title>
        <authorList>
            <person name="Sawabe T."/>
        </authorList>
    </citation>
    <scope>NUCLEOTIDE SEQUENCE [LARGE SCALE GENOMIC DNA]</scope>
    <source>
        <strain evidence="3 4">JCM 18482</strain>
    </source>
</reference>
<protein>
    <recommendedName>
        <fullName evidence="2">Histidine kinase BarA N-terminal domain-containing protein</fullName>
    </recommendedName>
</protein>
<keyword evidence="4" id="KW-1185">Reference proteome</keyword>
<comment type="caution">
    <text evidence="3">The sequence shown here is derived from an EMBL/GenBank/DDBJ whole genome shotgun (WGS) entry which is preliminary data.</text>
</comment>
<feature type="transmembrane region" description="Helical" evidence="1">
    <location>
        <begin position="20"/>
        <end position="38"/>
    </location>
</feature>
<name>A0ABQ6GZJ4_9GAMM</name>
<keyword evidence="1" id="KW-1133">Transmembrane helix</keyword>
<keyword evidence="1" id="KW-0812">Transmembrane</keyword>
<evidence type="ECO:0000313" key="3">
    <source>
        <dbReference type="EMBL" id="GLX81358.1"/>
    </source>
</evidence>
<sequence length="203" mass="23009">MKRIELPLYLKLSTIYNKILQLTIVIVLMLVVLNIHFISSQKSAENIHEYYQQVGQLQLQQLSNSAAITLEQGDRKALSRLAEQVSQQAFIRKVTFYDPTGQVIAKSSLANTRDELNTQLTENVDEAQLKATHFIGEIRTTQLLGYVGISLHDEHIKMPLTNSINHLFEQSRLLFILAGIIGVLLARSLSKKRVARVQTNKDQ</sequence>
<feature type="domain" description="Histidine kinase BarA N-terminal" evidence="2">
    <location>
        <begin position="51"/>
        <end position="124"/>
    </location>
</feature>
<dbReference type="EMBL" id="BSSU01000004">
    <property type="protein sequence ID" value="GLX81358.1"/>
    <property type="molecule type" value="Genomic_DNA"/>
</dbReference>
<dbReference type="Proteomes" id="UP001157133">
    <property type="component" value="Unassembled WGS sequence"/>
</dbReference>
<gene>
    <name evidence="3" type="ORF">theurythT_08100</name>
</gene>
<accession>A0ABQ6GZJ4</accession>
<evidence type="ECO:0000313" key="4">
    <source>
        <dbReference type="Proteomes" id="UP001157133"/>
    </source>
</evidence>